<feature type="compositionally biased region" description="Basic and acidic residues" evidence="1">
    <location>
        <begin position="37"/>
        <end position="49"/>
    </location>
</feature>
<dbReference type="OrthoDB" id="6028411at2"/>
<keyword evidence="3" id="KW-1185">Reference proteome</keyword>
<accession>A0A4R5TSZ5</accession>
<gene>
    <name evidence="2" type="ORF">E2F46_09775</name>
</gene>
<evidence type="ECO:0000313" key="3">
    <source>
        <dbReference type="Proteomes" id="UP000294796"/>
    </source>
</evidence>
<dbReference type="AlphaFoldDB" id="A0A4R5TSZ5"/>
<dbReference type="EMBL" id="SMTF01000006">
    <property type="protein sequence ID" value="TDK23810.1"/>
    <property type="molecule type" value="Genomic_DNA"/>
</dbReference>
<evidence type="ECO:0000313" key="2">
    <source>
        <dbReference type="EMBL" id="TDK23810.1"/>
    </source>
</evidence>
<comment type="caution">
    <text evidence="2">The sequence shown here is derived from an EMBL/GenBank/DDBJ whole genome shotgun (WGS) entry which is preliminary data.</text>
</comment>
<evidence type="ECO:0000256" key="1">
    <source>
        <dbReference type="SAM" id="MobiDB-lite"/>
    </source>
</evidence>
<name>A0A4R5TSZ5_9GAMM</name>
<dbReference type="Proteomes" id="UP000294796">
    <property type="component" value="Unassembled WGS sequence"/>
</dbReference>
<sequence>MPRPKRPGAISAPPAGESAKTGRTSVSRKPKQSPTLTRERIADDMDAFRKSGGKVEVLGTTRTLTRIDADPGAPSRAADPPTRKRAR</sequence>
<dbReference type="RefSeq" id="WP_133321907.1">
    <property type="nucleotide sequence ID" value="NZ_SMTF01000006.1"/>
</dbReference>
<protein>
    <submittedName>
        <fullName evidence="2">Uncharacterized protein</fullName>
    </submittedName>
</protein>
<organism evidence="2 3">
    <name type="scientific">Luteimonas aestuarii</name>
    <dbReference type="NCBI Taxonomy" id="453837"/>
    <lineage>
        <taxon>Bacteria</taxon>
        <taxon>Pseudomonadati</taxon>
        <taxon>Pseudomonadota</taxon>
        <taxon>Gammaproteobacteria</taxon>
        <taxon>Lysobacterales</taxon>
        <taxon>Lysobacteraceae</taxon>
        <taxon>Luteimonas</taxon>
    </lineage>
</organism>
<reference evidence="2 3" key="1">
    <citation type="submission" date="2019-03" db="EMBL/GenBank/DDBJ databases">
        <title>Luteimonas zhaokaii sp.nov., isolated from the rectal contents of Plateau pika in Yushu, Qinghai Province, China.</title>
        <authorList>
            <person name="Zhang G."/>
        </authorList>
    </citation>
    <scope>NUCLEOTIDE SEQUENCE [LARGE SCALE GENOMIC DNA]</scope>
    <source>
        <strain evidence="2 3">B9</strain>
    </source>
</reference>
<proteinExistence type="predicted"/>
<feature type="region of interest" description="Disordered" evidence="1">
    <location>
        <begin position="1"/>
        <end position="87"/>
    </location>
</feature>